<feature type="compositionally biased region" description="Low complexity" evidence="2">
    <location>
        <begin position="319"/>
        <end position="344"/>
    </location>
</feature>
<dbReference type="RefSeq" id="XP_016588271.1">
    <property type="nucleotide sequence ID" value="XM_016734971.1"/>
</dbReference>
<feature type="region of interest" description="Disordered" evidence="2">
    <location>
        <begin position="1011"/>
        <end position="1101"/>
    </location>
</feature>
<dbReference type="VEuPathDB" id="FungiDB:SPSK_08371"/>
<dbReference type="Gene3D" id="1.25.40.10">
    <property type="entry name" value="Tetratricopeptide repeat domain"/>
    <property type="match status" value="1"/>
</dbReference>
<feature type="compositionally biased region" description="Polar residues" evidence="2">
    <location>
        <begin position="304"/>
        <end position="313"/>
    </location>
</feature>
<dbReference type="GeneID" id="27670248"/>
<feature type="region of interest" description="Disordered" evidence="2">
    <location>
        <begin position="885"/>
        <end position="928"/>
    </location>
</feature>
<dbReference type="PANTHER" id="PTHR15696:SF0">
    <property type="entry name" value="TELOMERASE-BINDING PROTEIN EST1A"/>
    <property type="match status" value="1"/>
</dbReference>
<feature type="compositionally biased region" description="Low complexity" evidence="2">
    <location>
        <begin position="142"/>
        <end position="171"/>
    </location>
</feature>
<feature type="compositionally biased region" description="Low complexity" evidence="2">
    <location>
        <begin position="292"/>
        <end position="303"/>
    </location>
</feature>
<evidence type="ECO:0000313" key="5">
    <source>
        <dbReference type="Proteomes" id="UP000033710"/>
    </source>
</evidence>
<dbReference type="GO" id="GO:0000184">
    <property type="term" value="P:nuclear-transcribed mRNA catabolic process, nonsense-mediated decay"/>
    <property type="evidence" value="ECO:0007669"/>
    <property type="project" value="UniProtKB-KW"/>
</dbReference>
<name>A0A0F2M9U9_SPOSC</name>
<dbReference type="GO" id="GO:0042162">
    <property type="term" value="F:telomeric DNA binding"/>
    <property type="evidence" value="ECO:0007669"/>
    <property type="project" value="TreeGrafter"/>
</dbReference>
<dbReference type="Pfam" id="PF10373">
    <property type="entry name" value="EST1_DNA_bind"/>
    <property type="match status" value="1"/>
</dbReference>
<comment type="function">
    <text evidence="1">Plays a role in nonsense-mediated mRNA decay.</text>
</comment>
<feature type="compositionally biased region" description="Acidic residues" evidence="2">
    <location>
        <begin position="1056"/>
        <end position="1075"/>
    </location>
</feature>
<dbReference type="EMBL" id="AXCR01000007">
    <property type="protein sequence ID" value="KJR85595.1"/>
    <property type="molecule type" value="Genomic_DNA"/>
</dbReference>
<dbReference type="GO" id="GO:0005697">
    <property type="term" value="C:telomerase holoenzyme complex"/>
    <property type="evidence" value="ECO:0007669"/>
    <property type="project" value="TreeGrafter"/>
</dbReference>
<dbReference type="FunFam" id="1.25.40.10:FF:000202">
    <property type="entry name" value="Unplaced genomic scaffold supercont1.7, whole genome shotgun sequence"/>
    <property type="match status" value="1"/>
</dbReference>
<dbReference type="PANTHER" id="PTHR15696">
    <property type="entry name" value="SMG-7 SUPPRESSOR WITH MORPHOLOGICAL EFFECT ON GENITALIA PROTEIN 7"/>
    <property type="match status" value="1"/>
</dbReference>
<dbReference type="OrthoDB" id="2017974at2759"/>
<proteinExistence type="predicted"/>
<feature type="compositionally biased region" description="Low complexity" evidence="2">
    <location>
        <begin position="196"/>
        <end position="205"/>
    </location>
</feature>
<protein>
    <recommendedName>
        <fullName evidence="1">Nonsense-mediated mRNA decay factor</fullName>
    </recommendedName>
</protein>
<reference evidence="4 5" key="1">
    <citation type="journal article" date="2014" name="BMC Genomics">
        <title>Comparative genomics of the major fungal agents of human and animal Sporotrichosis: Sporothrix schenckii and Sporothrix brasiliensis.</title>
        <authorList>
            <person name="Teixeira M.M."/>
            <person name="de Almeida L.G."/>
            <person name="Kubitschek-Barreira P."/>
            <person name="Alves F.L."/>
            <person name="Kioshima E.S."/>
            <person name="Abadio A.K."/>
            <person name="Fernandes L."/>
            <person name="Derengowski L.S."/>
            <person name="Ferreira K.S."/>
            <person name="Souza R.C."/>
            <person name="Ruiz J.C."/>
            <person name="de Andrade N.C."/>
            <person name="Paes H.C."/>
            <person name="Nicola A.M."/>
            <person name="Albuquerque P."/>
            <person name="Gerber A.L."/>
            <person name="Martins V.P."/>
            <person name="Peconick L.D."/>
            <person name="Neto A.V."/>
            <person name="Chaucanez C.B."/>
            <person name="Silva P.A."/>
            <person name="Cunha O.L."/>
            <person name="de Oliveira F.F."/>
            <person name="dos Santos T.C."/>
            <person name="Barros A.L."/>
            <person name="Soares M.A."/>
            <person name="de Oliveira L.M."/>
            <person name="Marini M.M."/>
            <person name="Villalobos-Duno H."/>
            <person name="Cunha M.M."/>
            <person name="de Hoog S."/>
            <person name="da Silveira J.F."/>
            <person name="Henrissat B."/>
            <person name="Nino-Vega G.A."/>
            <person name="Cisalpino P.S."/>
            <person name="Mora-Montes H.M."/>
            <person name="Almeida S.R."/>
            <person name="Stajich J.E."/>
            <person name="Lopes-Bezerra L.M."/>
            <person name="Vasconcelos A.T."/>
            <person name="Felipe M.S."/>
        </authorList>
    </citation>
    <scope>NUCLEOTIDE SEQUENCE [LARGE SCALE GENOMIC DNA]</scope>
    <source>
        <strain evidence="4 5">1099-18</strain>
    </source>
</reference>
<feature type="compositionally biased region" description="Low complexity" evidence="2">
    <location>
        <begin position="229"/>
        <end position="246"/>
    </location>
</feature>
<dbReference type="KEGG" id="ssck:SPSK_08371"/>
<evidence type="ECO:0000313" key="4">
    <source>
        <dbReference type="EMBL" id="KJR85595.1"/>
    </source>
</evidence>
<feature type="compositionally biased region" description="Low complexity" evidence="2">
    <location>
        <begin position="117"/>
        <end position="127"/>
    </location>
</feature>
<dbReference type="GO" id="GO:0070034">
    <property type="term" value="F:telomerase RNA binding"/>
    <property type="evidence" value="ECO:0007669"/>
    <property type="project" value="TreeGrafter"/>
</dbReference>
<sequence length="1101" mass="120981">MMRQSSSEGSQPPPDSQNPDFLGNGRHKQGSPPLAPRHDNAQHRGTAGSDSGAHHGSQQQKPSLPLAGDSKHSHRHSSSSASHVKRPLHDFHRPVYKKQRSQKSPSESAASDVGVFSPVASPASSPPNTDTLLSASYPTIDSAASTPASTSSGPPAAYAPSAASTVVPAESAHPRHPEMQTPEGPFKPQQPPPHDLAGGNPALLTPAPPTNTIHPEHGQEQGIVENKNLGLHHQQLHHPPSQPGHSTATTVIGPHGSNHAFSPASHNYEPGHIPQTSSVNSSSTFIPINNATTQSQQTESPTTLNNSESQNHATPHPPQQTAVSSQTSSAAPPAQSPQKAAQPTINPKYHPNVSSRGSAPGGPGWAREPRGGGAGILAAPSPNKPFGAPAARPPQPHQRAGSLSSNPPHPQHGSKAAPQSRYPNIELQPKTRPITLTQLVNEVKGIYVGLAMVESKCIEIDSESSAIDLQVKLDDGQWQALLNLHRTLLHEHHDFMLASQHPSASPALRRVAQKYAIPARMWRHGIHSFLELLRHRLPESREHMITFIYMAYSIIALLYETVRTFEDTWVECLGDLSRYRMAIEDDNQRVRDTWTNVSRRWYTLASDRAPATGRLHHHLAILARPYVVTQLYFYVKSLCTPIPFTSTRESIMTLLDPVLNNATQHVPPIELAFIKAHAILFKNGMKTTPDFRPTVGDFVAGLDDHIALSSRAWVETGVYMAIVNSCSLLSYGGDDNVLMRILHDDMYRSAMAGAPTDAPVDVPMGNVQQPEKSIDERMAVDPEIVQALEPAQNLVADIDRVVLARVGDANCHGYIHARLVWMLCFARVPEGMAYLEKTFPWEPLVVTLNNMLLTSPRYDRIEREVFMEPQVDRKAEEERRIQEIQFKQQQQQQAAAANGDNSPFVPTEPVNTNVTFEPPPPVRSDADKPLPDDWYLRGLLWSEYNYPQGWFANMDSADEDERLMESSSTRLTRKERVLWMACQLATFNRWISYDATAHKFSVMDEFRDPLEDEPAQDDLDLDTASPVAGDASMEDDVETDAPKDKGKGKVLPGTVLEDDDNSDTADFDNDNDVTDDVNFSDMEGMARAKVTRFGEEPDDPP</sequence>
<feature type="compositionally biased region" description="Polar residues" evidence="2">
    <location>
        <begin position="128"/>
        <end position="139"/>
    </location>
</feature>
<keyword evidence="1" id="KW-0539">Nucleus</keyword>
<dbReference type="InterPro" id="IPR018834">
    <property type="entry name" value="DNA/RNA-bd_Est1-type"/>
</dbReference>
<accession>A0A0F2M9U9</accession>
<feature type="domain" description="DNA/RNA-binding" evidence="3">
    <location>
        <begin position="598"/>
        <end position="666"/>
    </location>
</feature>
<feature type="compositionally biased region" description="Low complexity" evidence="2">
    <location>
        <begin position="885"/>
        <end position="897"/>
    </location>
</feature>
<comment type="subcellular location">
    <subcellularLocation>
        <location evidence="1">Nucleus</location>
    </subcellularLocation>
</comment>
<dbReference type="InterPro" id="IPR011990">
    <property type="entry name" value="TPR-like_helical_dom_sf"/>
</dbReference>
<dbReference type="InterPro" id="IPR045153">
    <property type="entry name" value="Est1/Ebs1-like"/>
</dbReference>
<feature type="region of interest" description="Disordered" evidence="2">
    <location>
        <begin position="1"/>
        <end position="423"/>
    </location>
</feature>
<organism evidence="4 5">
    <name type="scientific">Sporothrix schenckii 1099-18</name>
    <dbReference type="NCBI Taxonomy" id="1397361"/>
    <lineage>
        <taxon>Eukaryota</taxon>
        <taxon>Fungi</taxon>
        <taxon>Dikarya</taxon>
        <taxon>Ascomycota</taxon>
        <taxon>Pezizomycotina</taxon>
        <taxon>Sordariomycetes</taxon>
        <taxon>Sordariomycetidae</taxon>
        <taxon>Ophiostomatales</taxon>
        <taxon>Ophiostomataceae</taxon>
        <taxon>Sporothrix</taxon>
    </lineage>
</organism>
<comment type="caution">
    <text evidence="4">The sequence shown here is derived from an EMBL/GenBank/DDBJ whole genome shotgun (WGS) entry which is preliminary data.</text>
</comment>
<feature type="compositionally biased region" description="Polar residues" evidence="2">
    <location>
        <begin position="274"/>
        <end position="291"/>
    </location>
</feature>
<feature type="compositionally biased region" description="Acidic residues" evidence="2">
    <location>
        <begin position="1011"/>
        <end position="1021"/>
    </location>
</feature>
<evidence type="ECO:0000256" key="2">
    <source>
        <dbReference type="SAM" id="MobiDB-lite"/>
    </source>
</evidence>
<dbReference type="SUPFAM" id="SSF48452">
    <property type="entry name" value="TPR-like"/>
    <property type="match status" value="1"/>
</dbReference>
<evidence type="ECO:0000259" key="3">
    <source>
        <dbReference type="Pfam" id="PF10373"/>
    </source>
</evidence>
<dbReference type="Proteomes" id="UP000033710">
    <property type="component" value="Unassembled WGS sequence"/>
</dbReference>
<dbReference type="AlphaFoldDB" id="A0A0F2M9U9"/>
<keyword evidence="1" id="KW-0866">Nonsense-mediated mRNA decay</keyword>
<gene>
    <name evidence="4" type="ORF">SPSK_08371</name>
</gene>
<feature type="compositionally biased region" description="Polar residues" evidence="2">
    <location>
        <begin position="1"/>
        <end position="10"/>
    </location>
</feature>
<evidence type="ECO:0000256" key="1">
    <source>
        <dbReference type="RuleBase" id="RU369098"/>
    </source>
</evidence>
<reference evidence="4 5" key="2">
    <citation type="journal article" date="2015" name="Eukaryot. Cell">
        <title>Asexual propagation of a virulent clone complex in a human and feline outbreak of sporotrichosis.</title>
        <authorList>
            <person name="Teixeira Mde M."/>
            <person name="Rodrigues A.M."/>
            <person name="Tsui C.K."/>
            <person name="de Almeida L.G."/>
            <person name="Van Diepeningen A.D."/>
            <person name="van den Ende B.G."/>
            <person name="Fernandes G.F."/>
            <person name="Kano R."/>
            <person name="Hamelin R.C."/>
            <person name="Lopes-Bezerra L.M."/>
            <person name="Vasconcelos A.T."/>
            <person name="de Hoog S."/>
            <person name="de Camargo Z.P."/>
            <person name="Felipe M.S."/>
        </authorList>
    </citation>
    <scope>NUCLEOTIDE SEQUENCE [LARGE SCALE GENOMIC DNA]</scope>
    <source>
        <strain evidence="4 5">1099-18</strain>
    </source>
</reference>